<comment type="caution">
    <text evidence="2">The sequence shown here is derived from an EMBL/GenBank/DDBJ whole genome shotgun (WGS) entry which is preliminary data.</text>
</comment>
<keyword evidence="3" id="KW-1185">Reference proteome</keyword>
<sequence>MNDRLRHACNTIREVIPQSTPVTYHKSELPYHAPPIMYKIAINENYTTQFFVRSRPWLHSNQNTEPSSYLEYYNNNGFFPSVDWELFSFEHWRRDSKYEKTHTLPDEGNESSSSEIVGVNSDDRGSITHRKEKMSKQNRKALMTLSDEIDRDGQHGYTQNESDILMNIFSKSSILDVRLRYLWVLDGNLNFVFAPSKQIDFSVNRDKVNHGDLVSQHCLKLGSIETLIGGRRPATLGGELFFDIDNEQWIMNNDSSYCFFRDDDKVICNSQGCDWQELLKEYFRSQGIVTGYLMWADLVNTKSLDTFFVQKVSKNYKRLYRTYWKNTANKELEQRHHLLPLFNQVNMMEFLMGAFGADVFFMTRGVLNVEVLRVNGIHSMYESIKFKCDIRGAESSVTAVDDWWYRPKLLQLTTPINKNNSTSLHVTNPNTEYLRIDCHGTNFPLDDSLGQVEFELAALRMNEKLTVWLPLFCRNTGSLCAYTSDRGKFMPTTEDPAVLLCLQYVSNKN</sequence>
<dbReference type="Proteomes" id="UP001431209">
    <property type="component" value="Unassembled WGS sequence"/>
</dbReference>
<evidence type="ECO:0000313" key="2">
    <source>
        <dbReference type="EMBL" id="KAL0480308.1"/>
    </source>
</evidence>
<reference evidence="2 3" key="1">
    <citation type="submission" date="2024-03" db="EMBL/GenBank/DDBJ databases">
        <title>The Acrasis kona genome and developmental transcriptomes reveal deep origins of eukaryotic multicellular pathways.</title>
        <authorList>
            <person name="Sheikh S."/>
            <person name="Fu C.-J."/>
            <person name="Brown M.W."/>
            <person name="Baldauf S.L."/>
        </authorList>
    </citation>
    <scope>NUCLEOTIDE SEQUENCE [LARGE SCALE GENOMIC DNA]</scope>
    <source>
        <strain evidence="2 3">ATCC MYA-3509</strain>
    </source>
</reference>
<dbReference type="InterPro" id="IPR035892">
    <property type="entry name" value="C2_domain_sf"/>
</dbReference>
<name>A0AAW2YTX8_9EUKA</name>
<evidence type="ECO:0000313" key="3">
    <source>
        <dbReference type="Proteomes" id="UP001431209"/>
    </source>
</evidence>
<dbReference type="AlphaFoldDB" id="A0AAW2YTX8"/>
<organism evidence="2 3">
    <name type="scientific">Acrasis kona</name>
    <dbReference type="NCBI Taxonomy" id="1008807"/>
    <lineage>
        <taxon>Eukaryota</taxon>
        <taxon>Discoba</taxon>
        <taxon>Heterolobosea</taxon>
        <taxon>Tetramitia</taxon>
        <taxon>Eutetramitia</taxon>
        <taxon>Acrasidae</taxon>
        <taxon>Acrasis</taxon>
    </lineage>
</organism>
<accession>A0AAW2YTX8</accession>
<feature type="compositionally biased region" description="Basic residues" evidence="1">
    <location>
        <begin position="127"/>
        <end position="138"/>
    </location>
</feature>
<proteinExistence type="predicted"/>
<dbReference type="EMBL" id="JAOPGA020000651">
    <property type="protein sequence ID" value="KAL0480308.1"/>
    <property type="molecule type" value="Genomic_DNA"/>
</dbReference>
<dbReference type="SUPFAM" id="SSF49562">
    <property type="entry name" value="C2 domain (Calcium/lipid-binding domain, CaLB)"/>
    <property type="match status" value="1"/>
</dbReference>
<evidence type="ECO:0000256" key="1">
    <source>
        <dbReference type="SAM" id="MobiDB-lite"/>
    </source>
</evidence>
<gene>
    <name evidence="2" type="ORF">AKO1_007104</name>
</gene>
<feature type="region of interest" description="Disordered" evidence="1">
    <location>
        <begin position="101"/>
        <end position="138"/>
    </location>
</feature>
<protein>
    <submittedName>
        <fullName evidence="2">Mat89B</fullName>
    </submittedName>
</protein>